<organism evidence="3 4">
    <name type="scientific">Microbacterium lacticum</name>
    <dbReference type="NCBI Taxonomy" id="33885"/>
    <lineage>
        <taxon>Bacteria</taxon>
        <taxon>Bacillati</taxon>
        <taxon>Actinomycetota</taxon>
        <taxon>Actinomycetes</taxon>
        <taxon>Micrococcales</taxon>
        <taxon>Microbacteriaceae</taxon>
        <taxon>Microbacterium</taxon>
    </lineage>
</organism>
<dbReference type="EMBL" id="VFPS01000005">
    <property type="protein sequence ID" value="TQM91401.1"/>
    <property type="molecule type" value="Genomic_DNA"/>
</dbReference>
<feature type="transmembrane region" description="Helical" evidence="1">
    <location>
        <begin position="6"/>
        <end position="27"/>
    </location>
</feature>
<dbReference type="AlphaFoldDB" id="A0A543KTU1"/>
<keyword evidence="1" id="KW-0812">Transmembrane</keyword>
<keyword evidence="1" id="KW-1133">Transmembrane helix</keyword>
<comment type="caution">
    <text evidence="3">The sequence shown here is derived from an EMBL/GenBank/DDBJ whole genome shotgun (WGS) entry which is preliminary data.</text>
</comment>
<evidence type="ECO:0000313" key="3">
    <source>
        <dbReference type="EMBL" id="TQM98493.1"/>
    </source>
</evidence>
<sequence>MVIVAAIVLSGGAALAILAIGGALLLADSLMAW</sequence>
<name>A0A543KTU1_9MICO</name>
<accession>A0A543KTU1</accession>
<evidence type="ECO:0000256" key="1">
    <source>
        <dbReference type="SAM" id="Phobius"/>
    </source>
</evidence>
<reference evidence="3 4" key="1">
    <citation type="submission" date="2019-06" db="EMBL/GenBank/DDBJ databases">
        <title>Sequencing the genomes of 1000 actinobacteria strains.</title>
        <authorList>
            <person name="Klenk H.-P."/>
        </authorList>
    </citation>
    <scope>NUCLEOTIDE SEQUENCE [LARGE SCALE GENOMIC DNA]</scope>
    <source>
        <strain evidence="3 4">DSM 20427</strain>
    </source>
</reference>
<evidence type="ECO:0000313" key="2">
    <source>
        <dbReference type="EMBL" id="TQM91401.1"/>
    </source>
</evidence>
<dbReference type="EMBL" id="VFPS01000002">
    <property type="protein sequence ID" value="TQM98493.1"/>
    <property type="molecule type" value="Genomic_DNA"/>
</dbReference>
<proteinExistence type="predicted"/>
<keyword evidence="1" id="KW-0472">Membrane</keyword>
<evidence type="ECO:0000313" key="4">
    <source>
        <dbReference type="Proteomes" id="UP000319804"/>
    </source>
</evidence>
<protein>
    <submittedName>
        <fullName evidence="3">Uncharacterized protein</fullName>
    </submittedName>
</protein>
<dbReference type="Proteomes" id="UP000319804">
    <property type="component" value="Unassembled WGS sequence"/>
</dbReference>
<gene>
    <name evidence="3" type="ORF">FHX68_1179</name>
    <name evidence="2" type="ORF">FHX68_2621</name>
</gene>
<keyword evidence="4" id="KW-1185">Reference proteome</keyword>